<feature type="region of interest" description="Disordered" evidence="1">
    <location>
        <begin position="24"/>
        <end position="44"/>
    </location>
</feature>
<organism evidence="2 3">
    <name type="scientific">Aureobasidium pullulans</name>
    <name type="common">Black yeast</name>
    <name type="synonym">Pullularia pullulans</name>
    <dbReference type="NCBI Taxonomy" id="5580"/>
    <lineage>
        <taxon>Eukaryota</taxon>
        <taxon>Fungi</taxon>
        <taxon>Dikarya</taxon>
        <taxon>Ascomycota</taxon>
        <taxon>Pezizomycotina</taxon>
        <taxon>Dothideomycetes</taxon>
        <taxon>Dothideomycetidae</taxon>
        <taxon>Dothideales</taxon>
        <taxon>Saccotheciaceae</taxon>
        <taxon>Aureobasidium</taxon>
    </lineage>
</organism>
<feature type="non-terminal residue" evidence="2">
    <location>
        <position position="1"/>
    </location>
</feature>
<name>A0A4S9L0I3_AURPU</name>
<evidence type="ECO:0000256" key="1">
    <source>
        <dbReference type="SAM" id="MobiDB-lite"/>
    </source>
</evidence>
<sequence length="215" mass="24358">DAIELGALSTTSNVAKITELGVKAAKEDDTEDEESKVEDESIETTKSKFRSDTKCLLEKATHPISPTWLRPLPACYRSALPWCSPKLTRSSCMLQPHISARSGPLFEAYKGATGVEGHSYGKEGTRDFYRLFVIDKAIPVVYEEHEGATEADQKYGNKTRTTIDHTLKVGQVLYWLNQESKSTWSTPRQAPQAKTRWRWRCKIVKGHRIDRGSRW</sequence>
<evidence type="ECO:0000313" key="2">
    <source>
        <dbReference type="EMBL" id="THY21734.1"/>
    </source>
</evidence>
<gene>
    <name evidence="2" type="ORF">D6D01_06466</name>
</gene>
<dbReference type="EMBL" id="QZBD01000276">
    <property type="protein sequence ID" value="THY21734.1"/>
    <property type="molecule type" value="Genomic_DNA"/>
</dbReference>
<feature type="compositionally biased region" description="Acidic residues" evidence="1">
    <location>
        <begin position="28"/>
        <end position="42"/>
    </location>
</feature>
<comment type="caution">
    <text evidence="2">The sequence shown here is derived from an EMBL/GenBank/DDBJ whole genome shotgun (WGS) entry which is preliminary data.</text>
</comment>
<reference evidence="2 3" key="1">
    <citation type="submission" date="2018-10" db="EMBL/GenBank/DDBJ databases">
        <title>Fifty Aureobasidium pullulans genomes reveal a recombining polyextremotolerant generalist.</title>
        <authorList>
            <person name="Gostincar C."/>
            <person name="Turk M."/>
            <person name="Zajc J."/>
            <person name="Gunde-Cimerman N."/>
        </authorList>
    </citation>
    <scope>NUCLEOTIDE SEQUENCE [LARGE SCALE GENOMIC DNA]</scope>
    <source>
        <strain evidence="2 3">EXF-6604</strain>
    </source>
</reference>
<dbReference type="AlphaFoldDB" id="A0A4S9L0I3"/>
<evidence type="ECO:0000313" key="3">
    <source>
        <dbReference type="Proteomes" id="UP000306584"/>
    </source>
</evidence>
<proteinExistence type="predicted"/>
<accession>A0A4S9L0I3</accession>
<protein>
    <submittedName>
        <fullName evidence="2">Uncharacterized protein</fullName>
    </submittedName>
</protein>
<dbReference type="Proteomes" id="UP000306584">
    <property type="component" value="Unassembled WGS sequence"/>
</dbReference>